<accession>A0A1S9RWH4</accession>
<evidence type="ECO:0000259" key="3">
    <source>
        <dbReference type="Pfam" id="PF03959"/>
    </source>
</evidence>
<keyword evidence="1" id="KW-0378">Hydrolase</keyword>
<sequence length="282" mass="31719">MKSNFSPGLLPTDVNKSNCSPPISSLPAKVLMLHGHAQSGQFFQCKTRFFEERLRNTILEASRVENASSFIDTVQFHYPSGLFPANPDQPQDDDDGCSAWAWGYGDHQRDEVQGLQKSVDFLFEILSEEGPFIGVVGFSTGAALAAIITSLLEKRESICGFRFQTDHLPFKFAVCCSGFKLGNPMYEKLYHPAIRTPTLHAIARMDTMIEPEESLQLAHICSNVTLYSFFGTHYVPRTARFLDVLADLMQKAFHAGQKSEMKRPEAPFHRLRHTFELETHIG</sequence>
<dbReference type="SUPFAM" id="SSF53474">
    <property type="entry name" value="alpha/beta-Hydrolases"/>
    <property type="match status" value="1"/>
</dbReference>
<keyword evidence="2" id="KW-0472">Membrane</keyword>
<keyword evidence="2" id="KW-1133">Transmembrane helix</keyword>
<evidence type="ECO:0000313" key="4">
    <source>
        <dbReference type="EMBL" id="OOQ89681.1"/>
    </source>
</evidence>
<dbReference type="GO" id="GO:0016787">
    <property type="term" value="F:hydrolase activity"/>
    <property type="evidence" value="ECO:0007669"/>
    <property type="project" value="UniProtKB-KW"/>
</dbReference>
<dbReference type="GO" id="GO:0005634">
    <property type="term" value="C:nucleus"/>
    <property type="evidence" value="ECO:0007669"/>
    <property type="project" value="TreeGrafter"/>
</dbReference>
<dbReference type="GO" id="GO:0072330">
    <property type="term" value="P:monocarboxylic acid biosynthetic process"/>
    <property type="evidence" value="ECO:0007669"/>
    <property type="project" value="UniProtKB-ARBA"/>
</dbReference>
<name>A0A1S9RWH4_PENBI</name>
<dbReference type="Gene3D" id="3.40.50.1820">
    <property type="entry name" value="alpha/beta hydrolase"/>
    <property type="match status" value="1"/>
</dbReference>
<proteinExistence type="predicted"/>
<dbReference type="Proteomes" id="UP000190744">
    <property type="component" value="Unassembled WGS sequence"/>
</dbReference>
<dbReference type="InterPro" id="IPR029058">
    <property type="entry name" value="AB_hydrolase_fold"/>
</dbReference>
<dbReference type="GO" id="GO:0019748">
    <property type="term" value="P:secondary metabolic process"/>
    <property type="evidence" value="ECO:0007669"/>
    <property type="project" value="TreeGrafter"/>
</dbReference>
<dbReference type="EMBL" id="LJBN01000103">
    <property type="protein sequence ID" value="OOQ89681.1"/>
    <property type="molecule type" value="Genomic_DNA"/>
</dbReference>
<dbReference type="GO" id="GO:0005737">
    <property type="term" value="C:cytoplasm"/>
    <property type="evidence" value="ECO:0007669"/>
    <property type="project" value="TreeGrafter"/>
</dbReference>
<reference evidence="5" key="1">
    <citation type="submission" date="2015-09" db="EMBL/GenBank/DDBJ databases">
        <authorList>
            <person name="Fill T.P."/>
            <person name="Baretta J.F."/>
            <person name="de Almeida L.G."/>
            <person name="Rocha M."/>
            <person name="de Souza D.H."/>
            <person name="Malavazi I."/>
            <person name="Cerdeira L.T."/>
            <person name="Hong H."/>
            <person name="Samborskyy M."/>
            <person name="de Vasconcelos A.T."/>
            <person name="Leadlay P."/>
            <person name="Rodrigues-Filho E."/>
        </authorList>
    </citation>
    <scope>NUCLEOTIDE SEQUENCE [LARGE SCALE GENOMIC DNA]</scope>
    <source>
        <strain evidence="5">LaBioMMi 136</strain>
    </source>
</reference>
<dbReference type="InterPro" id="IPR050593">
    <property type="entry name" value="LovG"/>
</dbReference>
<organism evidence="4 5">
    <name type="scientific">Penicillium brasilianum</name>
    <dbReference type="NCBI Taxonomy" id="104259"/>
    <lineage>
        <taxon>Eukaryota</taxon>
        <taxon>Fungi</taxon>
        <taxon>Dikarya</taxon>
        <taxon>Ascomycota</taxon>
        <taxon>Pezizomycotina</taxon>
        <taxon>Eurotiomycetes</taxon>
        <taxon>Eurotiomycetidae</taxon>
        <taxon>Eurotiales</taxon>
        <taxon>Aspergillaceae</taxon>
        <taxon>Penicillium</taxon>
    </lineage>
</organism>
<gene>
    <name evidence="4" type="ORF">PEBR_06912</name>
</gene>
<dbReference type="GO" id="GO:0017000">
    <property type="term" value="P:antibiotic biosynthetic process"/>
    <property type="evidence" value="ECO:0007669"/>
    <property type="project" value="UniProtKB-ARBA"/>
</dbReference>
<dbReference type="Pfam" id="PF03959">
    <property type="entry name" value="FSH1"/>
    <property type="match status" value="1"/>
</dbReference>
<feature type="transmembrane region" description="Helical" evidence="2">
    <location>
        <begin position="132"/>
        <end position="152"/>
    </location>
</feature>
<protein>
    <recommendedName>
        <fullName evidence="3">Serine hydrolase domain-containing protein</fullName>
    </recommendedName>
</protein>
<comment type="caution">
    <text evidence="4">The sequence shown here is derived from an EMBL/GenBank/DDBJ whole genome shotgun (WGS) entry which is preliminary data.</text>
</comment>
<dbReference type="AlphaFoldDB" id="A0A1S9RWH4"/>
<evidence type="ECO:0000256" key="1">
    <source>
        <dbReference type="ARBA" id="ARBA00022801"/>
    </source>
</evidence>
<evidence type="ECO:0000313" key="5">
    <source>
        <dbReference type="Proteomes" id="UP000190744"/>
    </source>
</evidence>
<dbReference type="InterPro" id="IPR005645">
    <property type="entry name" value="FSH-like_dom"/>
</dbReference>
<dbReference type="PANTHER" id="PTHR48070">
    <property type="entry name" value="ESTERASE OVCA2"/>
    <property type="match status" value="1"/>
</dbReference>
<evidence type="ECO:0000256" key="2">
    <source>
        <dbReference type="SAM" id="Phobius"/>
    </source>
</evidence>
<feature type="domain" description="Serine hydrolase" evidence="3">
    <location>
        <begin position="27"/>
        <end position="243"/>
    </location>
</feature>
<dbReference type="PANTHER" id="PTHR48070:SF6">
    <property type="entry name" value="ESTERASE OVCA2"/>
    <property type="match status" value="1"/>
</dbReference>
<keyword evidence="2" id="KW-0812">Transmembrane</keyword>